<evidence type="ECO:0000256" key="2">
    <source>
        <dbReference type="ARBA" id="ARBA00022448"/>
    </source>
</evidence>
<keyword evidence="3" id="KW-0479">Metal-binding</keyword>
<keyword evidence="5" id="KW-0408">Iron</keyword>
<dbReference type="NCBIfam" id="NF045767">
    <property type="entry name" value="RuberyRbr"/>
    <property type="match status" value="1"/>
</dbReference>
<dbReference type="Proteomes" id="UP000196386">
    <property type="component" value="Unassembled WGS sequence"/>
</dbReference>
<comment type="cofactor">
    <cofactor evidence="1">
        <name>Fe(3+)</name>
        <dbReference type="ChEBI" id="CHEBI:29034"/>
    </cofactor>
</comment>
<dbReference type="PROSITE" id="PS50903">
    <property type="entry name" value="RUBREDOXIN_LIKE"/>
    <property type="match status" value="1"/>
</dbReference>
<dbReference type="EMBL" id="QVME01000008">
    <property type="protein sequence ID" value="RGE66343.1"/>
    <property type="molecule type" value="Genomic_DNA"/>
</dbReference>
<dbReference type="InterPro" id="IPR024934">
    <property type="entry name" value="Rubredoxin-like_dom"/>
</dbReference>
<proteinExistence type="predicted"/>
<evidence type="ECO:0000313" key="10">
    <source>
        <dbReference type="Proteomes" id="UP000196386"/>
    </source>
</evidence>
<feature type="domain" description="Rubredoxin-like" evidence="6">
    <location>
        <begin position="144"/>
        <end position="178"/>
    </location>
</feature>
<reference evidence="9 11" key="3">
    <citation type="submission" date="2018-08" db="EMBL/GenBank/DDBJ databases">
        <title>A genome reference for cultivated species of the human gut microbiota.</title>
        <authorList>
            <person name="Zou Y."/>
            <person name="Xue W."/>
            <person name="Luo G."/>
        </authorList>
    </citation>
    <scope>NUCLEOTIDE SEQUENCE [LARGE SCALE GENOMIC DNA]</scope>
    <source>
        <strain evidence="9 11">TF05-12AC</strain>
    </source>
</reference>
<evidence type="ECO:0000313" key="8">
    <source>
        <dbReference type="EMBL" id="OUP69765.1"/>
    </source>
</evidence>
<dbReference type="GO" id="GO:0016491">
    <property type="term" value="F:oxidoreductase activity"/>
    <property type="evidence" value="ECO:0007669"/>
    <property type="project" value="InterPro"/>
</dbReference>
<protein>
    <submittedName>
        <fullName evidence="8">Rubrerythrin family protein</fullName>
    </submittedName>
</protein>
<keyword evidence="2" id="KW-0813">Transport</keyword>
<dbReference type="SUPFAM" id="SSF47240">
    <property type="entry name" value="Ferritin-like"/>
    <property type="match status" value="1"/>
</dbReference>
<dbReference type="EMBL" id="NFKP01000007">
    <property type="protein sequence ID" value="OUP69765.1"/>
    <property type="molecule type" value="Genomic_DNA"/>
</dbReference>
<dbReference type="Gene3D" id="2.20.28.10">
    <property type="match status" value="1"/>
</dbReference>
<organism evidence="8 10">
    <name type="scientific">Anaerotruncus colihominis</name>
    <dbReference type="NCBI Taxonomy" id="169435"/>
    <lineage>
        <taxon>Bacteria</taxon>
        <taxon>Bacillati</taxon>
        <taxon>Bacillota</taxon>
        <taxon>Clostridia</taxon>
        <taxon>Eubacteriales</taxon>
        <taxon>Oscillospiraceae</taxon>
        <taxon>Anaerotruncus</taxon>
    </lineage>
</organism>
<dbReference type="Gene3D" id="1.20.1260.10">
    <property type="match status" value="1"/>
</dbReference>
<evidence type="ECO:0000256" key="5">
    <source>
        <dbReference type="ARBA" id="ARBA00023004"/>
    </source>
</evidence>
<dbReference type="PANTHER" id="PTHR43865:SF1">
    <property type="entry name" value="RUBRERYTHRIN-RELATED"/>
    <property type="match status" value="1"/>
</dbReference>
<evidence type="ECO:0000256" key="4">
    <source>
        <dbReference type="ARBA" id="ARBA00022982"/>
    </source>
</evidence>
<dbReference type="Pfam" id="PF02915">
    <property type="entry name" value="Rubrerythrin"/>
    <property type="match status" value="1"/>
</dbReference>
<reference evidence="10" key="1">
    <citation type="submission" date="2017-04" db="EMBL/GenBank/DDBJ databases">
        <title>Function of individual gut microbiota members based on whole genome sequencing of pure cultures obtained from chicken caecum.</title>
        <authorList>
            <person name="Medvecky M."/>
            <person name="Cejkova D."/>
            <person name="Polansky O."/>
            <person name="Karasova D."/>
            <person name="Kubasova T."/>
            <person name="Cizek A."/>
            <person name="Rychlik I."/>
        </authorList>
    </citation>
    <scope>NUCLEOTIDE SEQUENCE [LARGE SCALE GENOMIC DNA]</scope>
    <source>
        <strain evidence="10">An175</strain>
    </source>
</reference>
<dbReference type="GO" id="GO:0005506">
    <property type="term" value="F:iron ion binding"/>
    <property type="evidence" value="ECO:0007669"/>
    <property type="project" value="InterPro"/>
</dbReference>
<dbReference type="PROSITE" id="PS50905">
    <property type="entry name" value="FERRITIN_LIKE"/>
    <property type="match status" value="1"/>
</dbReference>
<evidence type="ECO:0000256" key="1">
    <source>
        <dbReference type="ARBA" id="ARBA00001965"/>
    </source>
</evidence>
<dbReference type="InterPro" id="IPR003251">
    <property type="entry name" value="Rr_diiron-bd_dom"/>
</dbReference>
<evidence type="ECO:0000313" key="9">
    <source>
        <dbReference type="EMBL" id="RGE66343.1"/>
    </source>
</evidence>
<dbReference type="RefSeq" id="WP_087300546.1">
    <property type="nucleotide sequence ID" value="NZ_CAJFJR010000019.1"/>
</dbReference>
<dbReference type="SUPFAM" id="SSF57802">
    <property type="entry name" value="Rubredoxin-like"/>
    <property type="match status" value="1"/>
</dbReference>
<reference evidence="8" key="2">
    <citation type="journal article" date="2018" name="BMC Genomics">
        <title>Whole genome sequencing and function prediction of 133 gut anaerobes isolated from chicken caecum in pure cultures.</title>
        <authorList>
            <person name="Medvecky M."/>
            <person name="Cejkova D."/>
            <person name="Polansky O."/>
            <person name="Karasova D."/>
            <person name="Kubasova T."/>
            <person name="Cizek A."/>
            <person name="Rychlik I."/>
        </authorList>
    </citation>
    <scope>NUCLEOTIDE SEQUENCE</scope>
    <source>
        <strain evidence="8">An175</strain>
    </source>
</reference>
<dbReference type="Proteomes" id="UP000260828">
    <property type="component" value="Unassembled WGS sequence"/>
</dbReference>
<accession>A0A1Y4MM16</accession>
<dbReference type="InterPro" id="IPR052364">
    <property type="entry name" value="Rubrerythrin"/>
</dbReference>
<feature type="domain" description="Ferritin-like diiron" evidence="7">
    <location>
        <begin position="6"/>
        <end position="137"/>
    </location>
</feature>
<evidence type="ECO:0000259" key="6">
    <source>
        <dbReference type="PROSITE" id="PS50903"/>
    </source>
</evidence>
<dbReference type="Pfam" id="PF21349">
    <property type="entry name" value="RUBY_RBDX"/>
    <property type="match status" value="1"/>
</dbReference>
<dbReference type="InterPro" id="IPR009078">
    <property type="entry name" value="Ferritin-like_SF"/>
</dbReference>
<dbReference type="CDD" id="cd01041">
    <property type="entry name" value="Rubrerythrin"/>
    <property type="match status" value="1"/>
</dbReference>
<dbReference type="PANTHER" id="PTHR43865">
    <property type="entry name" value="RUBRERYTHRIN-RELATED"/>
    <property type="match status" value="1"/>
</dbReference>
<dbReference type="InterPro" id="IPR012347">
    <property type="entry name" value="Ferritin-like"/>
</dbReference>
<keyword evidence="4" id="KW-0249">Electron transport</keyword>
<comment type="caution">
    <text evidence="8">The sequence shown here is derived from an EMBL/GenBank/DDBJ whole genome shotgun (WGS) entry which is preliminary data.</text>
</comment>
<dbReference type="InterPro" id="IPR048574">
    <property type="entry name" value="RUBY_RBDX"/>
</dbReference>
<name>A0A1Y4MM16_9FIRM</name>
<sequence>MVMQKILKGSKTEANLMAAFAGESQARNKYTFYGAKAKADGFEQIGNLFLETANNEKEHAEIWFKLLHNGMPATGENLMEAAGGERYEYETMYPTFAKEAREEGFTKIAALFELVAKIEKEHMERYETLKAHVDNGTVFKKQESVTWICLNCGHVYEGAQPPQVCPVCEKPQSWFQVKAENY</sequence>
<evidence type="ECO:0000313" key="11">
    <source>
        <dbReference type="Proteomes" id="UP000260828"/>
    </source>
</evidence>
<evidence type="ECO:0000256" key="3">
    <source>
        <dbReference type="ARBA" id="ARBA00022723"/>
    </source>
</evidence>
<gene>
    <name evidence="8" type="ORF">B5F11_07175</name>
    <name evidence="9" type="ORF">DXC40_13750</name>
</gene>
<dbReference type="AlphaFoldDB" id="A0A1Y4MM16"/>
<dbReference type="InterPro" id="IPR009040">
    <property type="entry name" value="Ferritin-like_diiron"/>
</dbReference>
<evidence type="ECO:0000259" key="7">
    <source>
        <dbReference type="PROSITE" id="PS50905"/>
    </source>
</evidence>